<organism evidence="1 2">
    <name type="scientific">Stomoxys calcitrans</name>
    <name type="common">Stable fly</name>
    <name type="synonym">Conops calcitrans</name>
    <dbReference type="NCBI Taxonomy" id="35570"/>
    <lineage>
        <taxon>Eukaryota</taxon>
        <taxon>Metazoa</taxon>
        <taxon>Ecdysozoa</taxon>
        <taxon>Arthropoda</taxon>
        <taxon>Hexapoda</taxon>
        <taxon>Insecta</taxon>
        <taxon>Pterygota</taxon>
        <taxon>Neoptera</taxon>
        <taxon>Endopterygota</taxon>
        <taxon>Diptera</taxon>
        <taxon>Brachycera</taxon>
        <taxon>Muscomorpha</taxon>
        <taxon>Muscoidea</taxon>
        <taxon>Muscidae</taxon>
        <taxon>Stomoxys</taxon>
    </lineage>
</organism>
<dbReference type="AlphaFoldDB" id="A0A1I8PLY2"/>
<dbReference type="EnsemblMetazoa" id="SCAU009312-RA">
    <property type="protein sequence ID" value="SCAU009312-PA"/>
    <property type="gene ID" value="SCAU009312"/>
</dbReference>
<evidence type="ECO:0000313" key="1">
    <source>
        <dbReference type="EnsemblMetazoa" id="SCAU009312-PA"/>
    </source>
</evidence>
<keyword evidence="2" id="KW-1185">Reference proteome</keyword>
<dbReference type="VEuPathDB" id="VectorBase:SCAU009312"/>
<evidence type="ECO:0000313" key="2">
    <source>
        <dbReference type="Proteomes" id="UP000095300"/>
    </source>
</evidence>
<dbReference type="OrthoDB" id="8196889at2759"/>
<reference evidence="1" key="1">
    <citation type="submission" date="2020-05" db="UniProtKB">
        <authorList>
            <consortium name="EnsemblMetazoa"/>
        </authorList>
    </citation>
    <scope>IDENTIFICATION</scope>
    <source>
        <strain evidence="1">USDA</strain>
    </source>
</reference>
<dbReference type="Proteomes" id="UP000095300">
    <property type="component" value="Unassembled WGS sequence"/>
</dbReference>
<dbReference type="STRING" id="35570.A0A1I8PLY2"/>
<gene>
    <name evidence="1" type="primary">106092718</name>
</gene>
<dbReference type="KEGG" id="scac:106092718"/>
<sequence length="227" mass="26592">MSSDSEYEEHMKKMLEASDTTFLNNEMFKDKSKINAKEIDKHTSVKNPDLLKSQRYLLDDDDDNGQDFNLPETMQKHMAKKLSEILENTYEFGDFASESECTKTKSKSRVKLLKGDVNYVKSYEEFEYETKGPDKKPEIKRRCVDKTESSVLNDNHQLKKIAIDGNDILAGNEVKFWAVKKERKDRIFHYREGANGVAHAKETINEFTALRRKNNWNESKIKDYRRT</sequence>
<protein>
    <recommendedName>
        <fullName evidence="3">Protein CUSTOS</fullName>
    </recommendedName>
</protein>
<accession>A0A1I8PLY2</accession>
<evidence type="ECO:0008006" key="3">
    <source>
        <dbReference type="Google" id="ProtNLM"/>
    </source>
</evidence>
<name>A0A1I8PLY2_STOCA</name>
<proteinExistence type="predicted"/>